<comment type="caution">
    <text evidence="2">The sequence shown here is derived from an EMBL/GenBank/DDBJ whole genome shotgun (WGS) entry which is preliminary data.</text>
</comment>
<evidence type="ECO:0000256" key="1">
    <source>
        <dbReference type="SAM" id="Phobius"/>
    </source>
</evidence>
<sequence>MKNLSRKDIFKVPENYFESLPDKILEKNSSQKTKMFYFRSMAAAAIVIIGVAIFVFKQGAETTDYLQLSVAEDINLYINAGHWGAEEILYLADDPDKILDQIINEEWGNLNLASDEFEENLWY</sequence>
<proteinExistence type="predicted"/>
<keyword evidence="1" id="KW-1133">Transmembrane helix</keyword>
<name>A0ABW4VVS8_9BACT</name>
<organism evidence="2 3">
    <name type="scientific">Belliella marina</name>
    <dbReference type="NCBI Taxonomy" id="1644146"/>
    <lineage>
        <taxon>Bacteria</taxon>
        <taxon>Pseudomonadati</taxon>
        <taxon>Bacteroidota</taxon>
        <taxon>Cytophagia</taxon>
        <taxon>Cytophagales</taxon>
        <taxon>Cyclobacteriaceae</taxon>
        <taxon>Belliella</taxon>
    </lineage>
</organism>
<gene>
    <name evidence="2" type="ORF">ACFSKL_21765</name>
</gene>
<evidence type="ECO:0000313" key="3">
    <source>
        <dbReference type="Proteomes" id="UP001597361"/>
    </source>
</evidence>
<protein>
    <submittedName>
        <fullName evidence="2">Uncharacterized protein</fullName>
    </submittedName>
</protein>
<keyword evidence="3" id="KW-1185">Reference proteome</keyword>
<dbReference type="RefSeq" id="WP_376889311.1">
    <property type="nucleotide sequence ID" value="NZ_JBHUHR010000048.1"/>
</dbReference>
<keyword evidence="1" id="KW-0812">Transmembrane</keyword>
<dbReference type="EMBL" id="JBHUHR010000048">
    <property type="protein sequence ID" value="MFD2037438.1"/>
    <property type="molecule type" value="Genomic_DNA"/>
</dbReference>
<reference evidence="3" key="1">
    <citation type="journal article" date="2019" name="Int. J. Syst. Evol. Microbiol.">
        <title>The Global Catalogue of Microorganisms (GCM) 10K type strain sequencing project: providing services to taxonomists for standard genome sequencing and annotation.</title>
        <authorList>
            <consortium name="The Broad Institute Genomics Platform"/>
            <consortium name="The Broad Institute Genome Sequencing Center for Infectious Disease"/>
            <person name="Wu L."/>
            <person name="Ma J."/>
        </authorList>
    </citation>
    <scope>NUCLEOTIDE SEQUENCE [LARGE SCALE GENOMIC DNA]</scope>
    <source>
        <strain evidence="3">CGMCC 1.15180</strain>
    </source>
</reference>
<accession>A0ABW4VVS8</accession>
<feature type="transmembrane region" description="Helical" evidence="1">
    <location>
        <begin position="36"/>
        <end position="56"/>
    </location>
</feature>
<evidence type="ECO:0000313" key="2">
    <source>
        <dbReference type="EMBL" id="MFD2037438.1"/>
    </source>
</evidence>
<dbReference type="Proteomes" id="UP001597361">
    <property type="component" value="Unassembled WGS sequence"/>
</dbReference>
<keyword evidence="1" id="KW-0472">Membrane</keyword>